<dbReference type="EMBL" id="CAACVI010000049">
    <property type="protein sequence ID" value="VEN75124.1"/>
    <property type="molecule type" value="Genomic_DNA"/>
</dbReference>
<dbReference type="InterPro" id="IPR010327">
    <property type="entry name" value="FldB/FldC_alpha/beta"/>
</dbReference>
<dbReference type="PANTHER" id="PTHR30548">
    <property type="entry name" value="2-HYDROXYGLUTARYL-COA DEHYDRATASE, D-COMPONENT-RELATED"/>
    <property type="match status" value="1"/>
</dbReference>
<protein>
    <recommendedName>
        <fullName evidence="3">2-hydroxyacyl-CoA dehydratase</fullName>
    </recommendedName>
</protein>
<comment type="similarity">
    <text evidence="1">Belongs to the FldB/FldC dehydratase alpha/beta subunit family.</text>
</comment>
<evidence type="ECO:0000313" key="2">
    <source>
        <dbReference type="EMBL" id="VEN75124.1"/>
    </source>
</evidence>
<reference evidence="2" key="1">
    <citation type="submission" date="2019-01" db="EMBL/GenBank/DDBJ databases">
        <authorList>
            <consortium name="Genoscope - CEA"/>
            <person name="William W."/>
        </authorList>
    </citation>
    <scope>NUCLEOTIDE SEQUENCE</scope>
    <source>
        <strain evidence="2">CR-1</strain>
    </source>
</reference>
<dbReference type="PANTHER" id="PTHR30548:SF1">
    <property type="entry name" value="DEHYDRATASE SUBUNIT MJ0007-RELATED"/>
    <property type="match status" value="1"/>
</dbReference>
<sequence length="351" mass="38525">MDERKKIAFTCAHTPLPVIDAAGFSPYRILPMGDFPDQAGGRLHDNLCPHVKKVLDIGLADAMPEIAGMVLMNSCDAMRRLADAWRHARPDDRLILLDMPATADPLAVTFFAGEIKRLSAELSQWSGAPVSDDQIMDAVGRFNHLSRLIDKAARKLRAGEIKGGAGKLQEIVNLAFSAPMDHSVNEIEKILQTAEPAAPDKDTPRVFLFGNVMPDPGALAFFESCGLKIVGDDLCTGARMFNPIDMENPGEDVHVRLAKGLLSRTPCPRTFFPENPGSIADQTADGAKECGAEAVIGHTLKFCDPYIDRLPIIRKRMKEEGFPLLLLEGDCSLRSAEQHRTRIEAFVEMLR</sequence>
<gene>
    <name evidence="2" type="ORF">EPICR_60111</name>
</gene>
<evidence type="ECO:0000256" key="1">
    <source>
        <dbReference type="ARBA" id="ARBA00005806"/>
    </source>
</evidence>
<organism evidence="2">
    <name type="scientific">uncultured Desulfobacteraceae bacterium</name>
    <dbReference type="NCBI Taxonomy" id="218296"/>
    <lineage>
        <taxon>Bacteria</taxon>
        <taxon>Pseudomonadati</taxon>
        <taxon>Thermodesulfobacteriota</taxon>
        <taxon>Desulfobacteria</taxon>
        <taxon>Desulfobacterales</taxon>
        <taxon>Desulfobacteraceae</taxon>
        <taxon>environmental samples</taxon>
    </lineage>
</organism>
<dbReference type="Gene3D" id="3.40.50.11890">
    <property type="match status" value="1"/>
</dbReference>
<proteinExistence type="inferred from homology"/>
<accession>A0A484HJ14</accession>
<dbReference type="Gene3D" id="3.40.50.11900">
    <property type="match status" value="1"/>
</dbReference>
<dbReference type="Gene3D" id="1.20.1270.370">
    <property type="match status" value="1"/>
</dbReference>
<evidence type="ECO:0008006" key="3">
    <source>
        <dbReference type="Google" id="ProtNLM"/>
    </source>
</evidence>
<dbReference type="Pfam" id="PF06050">
    <property type="entry name" value="HGD-D"/>
    <property type="match status" value="1"/>
</dbReference>
<name>A0A484HJ14_9BACT</name>
<dbReference type="AlphaFoldDB" id="A0A484HJ14"/>